<dbReference type="RefSeq" id="WP_268251429.1">
    <property type="nucleotide sequence ID" value="NZ_BLIP01000005.1"/>
</dbReference>
<organism evidence="3 4">
    <name type="scientific">Streptomyces nigrescens</name>
    <dbReference type="NCBI Taxonomy" id="1920"/>
    <lineage>
        <taxon>Bacteria</taxon>
        <taxon>Bacillati</taxon>
        <taxon>Actinomycetota</taxon>
        <taxon>Actinomycetes</taxon>
        <taxon>Kitasatosporales</taxon>
        <taxon>Streptomycetaceae</taxon>
        <taxon>Streptomyces</taxon>
    </lineage>
</organism>
<feature type="domain" description="HNH" evidence="2">
    <location>
        <begin position="2"/>
        <end position="55"/>
    </location>
</feature>
<dbReference type="Pfam" id="PF01844">
    <property type="entry name" value="HNH"/>
    <property type="match status" value="1"/>
</dbReference>
<reference evidence="3 4" key="1">
    <citation type="submission" date="2022-12" db="EMBL/GenBank/DDBJ databases">
        <authorList>
            <person name="Ruckert C."/>
            <person name="Busche T."/>
            <person name="Kalinowski J."/>
            <person name="Wittmann C."/>
        </authorList>
    </citation>
    <scope>NUCLEOTIDE SEQUENCE [LARGE SCALE GENOMIC DNA]</scope>
    <source>
        <strain evidence="3 4">DSM 40555</strain>
    </source>
</reference>
<dbReference type="Proteomes" id="UP001210609">
    <property type="component" value="Chromosome"/>
</dbReference>
<keyword evidence="3" id="KW-0255">Endonuclease</keyword>
<dbReference type="EMBL" id="CP114202">
    <property type="protein sequence ID" value="WAT94454.1"/>
    <property type="molecule type" value="Genomic_DNA"/>
</dbReference>
<sequence length="67" mass="7535">MCWLCGQGIEMSLPINHPYAWTIDHVTPLSLGGDPLDLNNIREAHRTCNSSRGNRAPGPPPRNSRRW</sequence>
<keyword evidence="3" id="KW-0378">Hydrolase</keyword>
<evidence type="ECO:0000313" key="3">
    <source>
        <dbReference type="EMBL" id="WAT94454.1"/>
    </source>
</evidence>
<evidence type="ECO:0000259" key="2">
    <source>
        <dbReference type="Pfam" id="PF01844"/>
    </source>
</evidence>
<protein>
    <submittedName>
        <fullName evidence="3">HNH endonuclease</fullName>
    </submittedName>
</protein>
<feature type="compositionally biased region" description="Pro residues" evidence="1">
    <location>
        <begin position="57"/>
        <end position="67"/>
    </location>
</feature>
<evidence type="ECO:0000313" key="4">
    <source>
        <dbReference type="Proteomes" id="UP001210609"/>
    </source>
</evidence>
<feature type="region of interest" description="Disordered" evidence="1">
    <location>
        <begin position="46"/>
        <end position="67"/>
    </location>
</feature>
<name>A0ABY7I7Z6_STRNI</name>
<keyword evidence="4" id="KW-1185">Reference proteome</keyword>
<proteinExistence type="predicted"/>
<dbReference type="GO" id="GO:0004519">
    <property type="term" value="F:endonuclease activity"/>
    <property type="evidence" value="ECO:0007669"/>
    <property type="project" value="UniProtKB-KW"/>
</dbReference>
<gene>
    <name evidence="3" type="ORF">STRLI_000060</name>
</gene>
<dbReference type="InterPro" id="IPR002711">
    <property type="entry name" value="HNH"/>
</dbReference>
<dbReference type="Gene3D" id="1.10.30.50">
    <property type="match status" value="1"/>
</dbReference>
<keyword evidence="3" id="KW-0540">Nuclease</keyword>
<accession>A0ABY7I7Z6</accession>
<evidence type="ECO:0000256" key="1">
    <source>
        <dbReference type="SAM" id="MobiDB-lite"/>
    </source>
</evidence>